<feature type="region of interest" description="Disordered" evidence="13">
    <location>
        <begin position="1187"/>
        <end position="1223"/>
    </location>
</feature>
<dbReference type="Pfam" id="PF25580">
    <property type="entry name" value="TPR_Rlf"/>
    <property type="match status" value="1"/>
</dbReference>
<name>A0A315W5F1_GAMAF</name>
<protein>
    <recommendedName>
        <fullName evidence="14">C2H2-type domain-containing protein</fullName>
    </recommendedName>
</protein>
<evidence type="ECO:0000256" key="5">
    <source>
        <dbReference type="ARBA" id="ARBA00022737"/>
    </source>
</evidence>
<accession>A0A315W5F1</accession>
<dbReference type="GO" id="GO:0000981">
    <property type="term" value="F:DNA-binding transcription factor activity, RNA polymerase II-specific"/>
    <property type="evidence" value="ECO:0007669"/>
    <property type="project" value="TreeGrafter"/>
</dbReference>
<sequence length="1434" mass="165467">MRDKPGNLVYALDKAYSMADNESDLETDGLELALDSLYRRHCRDESSLNSKDYCSEFCELVEEYTAQWHVPLPQLKVLRTALCNFTKATSAFPDDCQHVQYVLSSLALSFFELMLFFSREEFVEKPLKNILDCFQECHLKLLRHRNIYLHHVKQVIKGGGPWENSVLQRILKEGEVPQSEVDDYFCTELPIFLELRVRYLQACERKQEAMALSKSCLENQEIGKHLYFHQAYLTCLYKASLYENLQKEMAEIDGRDAVEIICNTESVEKDELLLSLCKAFLTRQLHKGDMYYIWDLVFIWSRLHLRAYPSRQGFLAECSELASSATNIRAIFPFIKLLTELGGEGVEVAVELCARGLQLCDMQSDSVTRSLVCKTIAFLLPHDLEICRACSLLVFCQERSLEAYRTVCLLYRHPDQEQHPHNNSLRTNVRFHILQMLKERLCFDPEFWNLLTLRTHCLELMSDKVMKDAVLDEMKAEEEKESSEYLLPNNCVNESCTLCLDSCLSTPGPTESEDLPEIPIVVKSKTKCVPRGHIHLRRRKWKRLKQPLSDDELDFVDDPEFKYNLKPTSLSSKPMYSLRCSKIKVGNSAPLILPSNHKREYLSRSVKNQIFKRRGRKKRWLQGLPKTEQVQTFTVIRVGGKKRGRKPLPKLELSFPDNELHLTEESCGVEVETETEVKQQVIPDLDNIPSSFAKHTDEVVQHLNELIKKNNKDSSLIIGSSLSEQPQTSLESKLCEDLPSEPQAVAVDVAVEADPELDGPVFELLDNPIELLHNYSLLSRDAEDEEPKPPELKPSDEINGNIKQESDVEIEEPETEIKPIKTWREKLLRTQQYGHLSYTCKICHKTFKGLNVMRHAFSHLKNRKLKCILCGKRFKLLPLAKKHILEHINEMSNHKPNVEQMLENQPTNGIMENDHPPDKEIEIPVAENKTSEQKPKSKSKKQVLILNREERIIRNIRVLLRKTALFHKRNKNPNTEINPIEFTDEQVVITDGLVIIKNVASIKEQVGEEGKETPVGENGCNVDITYPLCPSDVCDRVFLKLNSSLTRHAIKCHLGEEKVLEKTYIWSKHKCCFCLRHMQFLDQYKHHMKLHNDPLPFFCYHIECKQRFATQPELKDHINTHQPFRPQCSYPDCEKLFSCFQGLSDHEWRHYIPVPQRKELDLGANLKDKVSKEAPWKQRVKIEEIWLQNKKPQSQMSPTPDKIKAEDGETTGLDNSQDLATCDNFPTTALSPEIMEDRPTINGFEEVTKLTPQESSAAAKTPKKKPQKKPIDWDVINIKEYQDISTLAEGIQKNIAEPHITEHKTFKPEDPAYAQFVKTPFVRPPPSTYLDESVLSMRKRSSADQQSIKKYVNKKKMRELAAEKTKENVVVPDQKVRHRCGKCLSSFSTLEELQTHEGHNTCSSLFGFDSDDERSSRRMNTDHCTQQELTSTYL</sequence>
<dbReference type="InterPro" id="IPR052251">
    <property type="entry name" value="GH-ZnFinger_Regulators"/>
</dbReference>
<dbReference type="SUPFAM" id="SSF57667">
    <property type="entry name" value="beta-beta-alpha zinc fingers"/>
    <property type="match status" value="2"/>
</dbReference>
<keyword evidence="10" id="KW-0804">Transcription</keyword>
<dbReference type="InterPro" id="IPR036236">
    <property type="entry name" value="Znf_C2H2_sf"/>
</dbReference>
<dbReference type="Gene3D" id="3.30.160.60">
    <property type="entry name" value="Classic Zinc Finger"/>
    <property type="match status" value="2"/>
</dbReference>
<evidence type="ECO:0000313" key="16">
    <source>
        <dbReference type="Proteomes" id="UP000250572"/>
    </source>
</evidence>
<dbReference type="Proteomes" id="UP000250572">
    <property type="component" value="Unassembled WGS sequence"/>
</dbReference>
<feature type="region of interest" description="Disordered" evidence="13">
    <location>
        <begin position="1413"/>
        <end position="1434"/>
    </location>
</feature>
<reference evidence="15 16" key="1">
    <citation type="journal article" date="2018" name="G3 (Bethesda)">
        <title>A High-Quality Reference Genome for the Invasive Mosquitofish Gambusia affinis Using a Chicago Library.</title>
        <authorList>
            <person name="Hoffberg S.L."/>
            <person name="Troendle N.J."/>
            <person name="Glenn T.C."/>
            <person name="Mahmud O."/>
            <person name="Louha S."/>
            <person name="Chalopin D."/>
            <person name="Bennetzen J.L."/>
            <person name="Mauricio R."/>
        </authorList>
    </citation>
    <scope>NUCLEOTIDE SEQUENCE [LARGE SCALE GENOMIC DNA]</scope>
    <source>
        <strain evidence="15">NE01/NJP1002.9</strain>
        <tissue evidence="15">Muscle</tissue>
    </source>
</reference>
<keyword evidence="6 12" id="KW-0863">Zinc-finger</keyword>
<evidence type="ECO:0000256" key="13">
    <source>
        <dbReference type="SAM" id="MobiDB-lite"/>
    </source>
</evidence>
<keyword evidence="8" id="KW-0805">Transcription regulation</keyword>
<keyword evidence="5" id="KW-0677">Repeat</keyword>
<comment type="subcellular location">
    <subcellularLocation>
        <location evidence="1">Nucleus</location>
    </subcellularLocation>
</comment>
<evidence type="ECO:0000256" key="7">
    <source>
        <dbReference type="ARBA" id="ARBA00022833"/>
    </source>
</evidence>
<evidence type="ECO:0000256" key="1">
    <source>
        <dbReference type="ARBA" id="ARBA00004123"/>
    </source>
</evidence>
<keyword evidence="16" id="KW-1185">Reference proteome</keyword>
<dbReference type="InterPro" id="IPR013087">
    <property type="entry name" value="Znf_C2H2_type"/>
</dbReference>
<comment type="caution">
    <text evidence="15">The sequence shown here is derived from an EMBL/GenBank/DDBJ whole genome shotgun (WGS) entry which is preliminary data.</text>
</comment>
<comment type="similarity">
    <text evidence="2">Belongs to the krueppel C2H2-type zinc-finger protein family.</text>
</comment>
<evidence type="ECO:0000256" key="4">
    <source>
        <dbReference type="ARBA" id="ARBA00022723"/>
    </source>
</evidence>
<evidence type="ECO:0000313" key="15">
    <source>
        <dbReference type="EMBL" id="PWA31253.1"/>
    </source>
</evidence>
<dbReference type="GO" id="GO:0005634">
    <property type="term" value="C:nucleus"/>
    <property type="evidence" value="ECO:0007669"/>
    <property type="project" value="UniProtKB-SubCell"/>
</dbReference>
<feature type="compositionally biased region" description="Polar residues" evidence="13">
    <location>
        <begin position="1212"/>
        <end position="1223"/>
    </location>
</feature>
<keyword evidence="4" id="KW-0479">Metal-binding</keyword>
<evidence type="ECO:0000256" key="9">
    <source>
        <dbReference type="ARBA" id="ARBA00023125"/>
    </source>
</evidence>
<dbReference type="PANTHER" id="PTHR15507">
    <property type="entry name" value="ZINC FINGER PROTEIN RLF"/>
    <property type="match status" value="1"/>
</dbReference>
<dbReference type="PROSITE" id="PS00028">
    <property type="entry name" value="ZINC_FINGER_C2H2_1"/>
    <property type="match status" value="4"/>
</dbReference>
<feature type="domain" description="C2H2-type" evidence="14">
    <location>
        <begin position="865"/>
        <end position="892"/>
    </location>
</feature>
<dbReference type="EMBL" id="NHOQ01000293">
    <property type="protein sequence ID" value="PWA31253.1"/>
    <property type="molecule type" value="Genomic_DNA"/>
</dbReference>
<evidence type="ECO:0000256" key="12">
    <source>
        <dbReference type="PROSITE-ProRule" id="PRU00042"/>
    </source>
</evidence>
<keyword evidence="7" id="KW-0862">Zinc</keyword>
<dbReference type="PANTHER" id="PTHR15507:SF16">
    <property type="entry name" value="ZINC FINGER PROTEIN 654"/>
    <property type="match status" value="1"/>
</dbReference>
<feature type="compositionally biased region" description="Polar residues" evidence="13">
    <location>
        <begin position="1422"/>
        <end position="1434"/>
    </location>
</feature>
<dbReference type="InterPro" id="IPR057986">
    <property type="entry name" value="TPR_Rlf/292/654"/>
</dbReference>
<dbReference type="GO" id="GO:0008270">
    <property type="term" value="F:zinc ion binding"/>
    <property type="evidence" value="ECO:0007669"/>
    <property type="project" value="UniProtKB-KW"/>
</dbReference>
<evidence type="ECO:0000259" key="14">
    <source>
        <dbReference type="PROSITE" id="PS50157"/>
    </source>
</evidence>
<keyword evidence="9" id="KW-0238">DNA-binding</keyword>
<dbReference type="SMART" id="SM00355">
    <property type="entry name" value="ZnF_C2H2"/>
    <property type="match status" value="6"/>
</dbReference>
<dbReference type="PROSITE" id="PS50157">
    <property type="entry name" value="ZINC_FINGER_C2H2_2"/>
    <property type="match status" value="2"/>
</dbReference>
<feature type="non-terminal residue" evidence="15">
    <location>
        <position position="1434"/>
    </location>
</feature>
<evidence type="ECO:0000256" key="6">
    <source>
        <dbReference type="ARBA" id="ARBA00022771"/>
    </source>
</evidence>
<feature type="region of interest" description="Disordered" evidence="13">
    <location>
        <begin position="780"/>
        <end position="799"/>
    </location>
</feature>
<evidence type="ECO:0000256" key="8">
    <source>
        <dbReference type="ARBA" id="ARBA00023015"/>
    </source>
</evidence>
<keyword evidence="3" id="KW-0597">Phosphoprotein</keyword>
<organism evidence="15 16">
    <name type="scientific">Gambusia affinis</name>
    <name type="common">Western mosquitofish</name>
    <name type="synonym">Heterandria affinis</name>
    <dbReference type="NCBI Taxonomy" id="33528"/>
    <lineage>
        <taxon>Eukaryota</taxon>
        <taxon>Metazoa</taxon>
        <taxon>Chordata</taxon>
        <taxon>Craniata</taxon>
        <taxon>Vertebrata</taxon>
        <taxon>Euteleostomi</taxon>
        <taxon>Actinopterygii</taxon>
        <taxon>Neopterygii</taxon>
        <taxon>Teleostei</taxon>
        <taxon>Neoteleostei</taxon>
        <taxon>Acanthomorphata</taxon>
        <taxon>Ovalentaria</taxon>
        <taxon>Atherinomorphae</taxon>
        <taxon>Cyprinodontiformes</taxon>
        <taxon>Poeciliidae</taxon>
        <taxon>Poeciliinae</taxon>
        <taxon>Gambusia</taxon>
    </lineage>
</organism>
<keyword evidence="11" id="KW-0539">Nucleus</keyword>
<evidence type="ECO:0000256" key="11">
    <source>
        <dbReference type="ARBA" id="ARBA00023242"/>
    </source>
</evidence>
<feature type="compositionally biased region" description="Basic and acidic residues" evidence="13">
    <location>
        <begin position="787"/>
        <end position="796"/>
    </location>
</feature>
<evidence type="ECO:0000256" key="2">
    <source>
        <dbReference type="ARBA" id="ARBA00006991"/>
    </source>
</evidence>
<dbReference type="STRING" id="33528.ENSGAFP00000016735"/>
<dbReference type="GO" id="GO:0003677">
    <property type="term" value="F:DNA binding"/>
    <property type="evidence" value="ECO:0007669"/>
    <property type="project" value="UniProtKB-KW"/>
</dbReference>
<feature type="domain" description="C2H2-type" evidence="14">
    <location>
        <begin position="1097"/>
        <end position="1126"/>
    </location>
</feature>
<proteinExistence type="inferred from homology"/>
<gene>
    <name evidence="15" type="ORF">CCH79_00002889</name>
</gene>
<evidence type="ECO:0000256" key="3">
    <source>
        <dbReference type="ARBA" id="ARBA00022553"/>
    </source>
</evidence>
<evidence type="ECO:0000256" key="10">
    <source>
        <dbReference type="ARBA" id="ARBA00023163"/>
    </source>
</evidence>